<evidence type="ECO:0000256" key="1">
    <source>
        <dbReference type="SAM" id="MobiDB-lite"/>
    </source>
</evidence>
<organism evidence="2 3">
    <name type="scientific">Wolfiporia cocos (strain MD-104)</name>
    <name type="common">Brown rot fungus</name>
    <dbReference type="NCBI Taxonomy" id="742152"/>
    <lineage>
        <taxon>Eukaryota</taxon>
        <taxon>Fungi</taxon>
        <taxon>Dikarya</taxon>
        <taxon>Basidiomycota</taxon>
        <taxon>Agaricomycotina</taxon>
        <taxon>Agaricomycetes</taxon>
        <taxon>Polyporales</taxon>
        <taxon>Phaeolaceae</taxon>
        <taxon>Wolfiporia</taxon>
    </lineage>
</organism>
<feature type="compositionally biased region" description="Basic and acidic residues" evidence="1">
    <location>
        <begin position="145"/>
        <end position="162"/>
    </location>
</feature>
<dbReference type="Proteomes" id="UP000218811">
    <property type="component" value="Unassembled WGS sequence"/>
</dbReference>
<reference evidence="2 3" key="1">
    <citation type="journal article" date="2012" name="Science">
        <title>The Paleozoic origin of enzymatic lignin decomposition reconstructed from 31 fungal genomes.</title>
        <authorList>
            <person name="Floudas D."/>
            <person name="Binder M."/>
            <person name="Riley R."/>
            <person name="Barry K."/>
            <person name="Blanchette R.A."/>
            <person name="Henrissat B."/>
            <person name="Martinez A.T."/>
            <person name="Otillar R."/>
            <person name="Spatafora J.W."/>
            <person name="Yadav J.S."/>
            <person name="Aerts A."/>
            <person name="Benoit I."/>
            <person name="Boyd A."/>
            <person name="Carlson A."/>
            <person name="Copeland A."/>
            <person name="Coutinho P.M."/>
            <person name="de Vries R.P."/>
            <person name="Ferreira P."/>
            <person name="Findley K."/>
            <person name="Foster B."/>
            <person name="Gaskell J."/>
            <person name="Glotzer D."/>
            <person name="Gorecki P."/>
            <person name="Heitman J."/>
            <person name="Hesse C."/>
            <person name="Hori C."/>
            <person name="Igarashi K."/>
            <person name="Jurgens J.A."/>
            <person name="Kallen N."/>
            <person name="Kersten P."/>
            <person name="Kohler A."/>
            <person name="Kuees U."/>
            <person name="Kumar T.K.A."/>
            <person name="Kuo A."/>
            <person name="LaButti K."/>
            <person name="Larrondo L.F."/>
            <person name="Lindquist E."/>
            <person name="Ling A."/>
            <person name="Lombard V."/>
            <person name="Lucas S."/>
            <person name="Lundell T."/>
            <person name="Martin R."/>
            <person name="McLaughlin D.J."/>
            <person name="Morgenstern I."/>
            <person name="Morin E."/>
            <person name="Murat C."/>
            <person name="Nagy L.G."/>
            <person name="Nolan M."/>
            <person name="Ohm R.A."/>
            <person name="Patyshakuliyeva A."/>
            <person name="Rokas A."/>
            <person name="Ruiz-Duenas F.J."/>
            <person name="Sabat G."/>
            <person name="Salamov A."/>
            <person name="Samejima M."/>
            <person name="Schmutz J."/>
            <person name="Slot J.C."/>
            <person name="St John F."/>
            <person name="Stenlid J."/>
            <person name="Sun H."/>
            <person name="Sun S."/>
            <person name="Syed K."/>
            <person name="Tsang A."/>
            <person name="Wiebenga A."/>
            <person name="Young D."/>
            <person name="Pisabarro A."/>
            <person name="Eastwood D.C."/>
            <person name="Martin F."/>
            <person name="Cullen D."/>
            <person name="Grigoriev I.V."/>
            <person name="Hibbett D.S."/>
        </authorList>
    </citation>
    <scope>NUCLEOTIDE SEQUENCE [LARGE SCALE GENOMIC DNA]</scope>
    <source>
        <strain evidence="2 3">MD-104</strain>
    </source>
</reference>
<keyword evidence="3" id="KW-1185">Reference proteome</keyword>
<evidence type="ECO:0000313" key="3">
    <source>
        <dbReference type="Proteomes" id="UP000218811"/>
    </source>
</evidence>
<gene>
    <name evidence="2" type="ORF">WOLCODRAFT_16110</name>
</gene>
<protein>
    <submittedName>
        <fullName evidence="2">Uncharacterized protein</fullName>
    </submittedName>
</protein>
<evidence type="ECO:0000313" key="2">
    <source>
        <dbReference type="EMBL" id="PCH39758.1"/>
    </source>
</evidence>
<sequence>MDLGVNATQRMDEDPSLASTLSIEDTKPINPGDVPFRRSPPLAVCCPRRNQTEWGNVVVISTACTGSCRHLATHARLTELGQSRECNSVSIKCWEPLVAQLVFLAAAPISQMRPQLLVDGIIWQAIAYCHQGNAAKELNREYTADSTRDEEVERTEINENDGKAYPVRPCRESPAPFWGIVGFLEAGMNYQVLARIVYAFILRLERSIESPRRESNMSALTSTYCPHPVAQLGVLEDGGKLPINNTEITLLSSPECAMMPNWSILIARKSRRLHKARVWGY</sequence>
<dbReference type="AlphaFoldDB" id="A0A2H3JPU6"/>
<feature type="region of interest" description="Disordered" evidence="1">
    <location>
        <begin position="1"/>
        <end position="24"/>
    </location>
</feature>
<accession>A0A2H3JPU6</accession>
<feature type="region of interest" description="Disordered" evidence="1">
    <location>
        <begin position="145"/>
        <end position="165"/>
    </location>
</feature>
<proteinExistence type="predicted"/>
<dbReference type="EMBL" id="KB468053">
    <property type="protein sequence ID" value="PCH39758.1"/>
    <property type="molecule type" value="Genomic_DNA"/>
</dbReference>
<name>A0A2H3JPU6_WOLCO</name>